<dbReference type="PANTHER" id="PTHR28122">
    <property type="entry name" value="E3 UBIQUITIN-PROTEIN LIGASE SUBSTRATE RECEPTOR MMS22"/>
    <property type="match status" value="1"/>
</dbReference>
<feature type="region of interest" description="Disordered" evidence="1">
    <location>
        <begin position="717"/>
        <end position="1101"/>
    </location>
</feature>
<dbReference type="Proteomes" id="UP000095149">
    <property type="component" value="Unassembled WGS sequence"/>
</dbReference>
<feature type="compositionally biased region" description="Low complexity" evidence="1">
    <location>
        <begin position="627"/>
        <end position="642"/>
    </location>
</feature>
<evidence type="ECO:0000313" key="3">
    <source>
        <dbReference type="Proteomes" id="UP000095149"/>
    </source>
</evidence>
<dbReference type="GO" id="GO:0000724">
    <property type="term" value="P:double-strand break repair via homologous recombination"/>
    <property type="evidence" value="ECO:0007669"/>
    <property type="project" value="TreeGrafter"/>
</dbReference>
<feature type="compositionally biased region" description="Basic and acidic residues" evidence="1">
    <location>
        <begin position="240"/>
        <end position="249"/>
    </location>
</feature>
<dbReference type="InterPro" id="IPR019021">
    <property type="entry name" value="Mms22"/>
</dbReference>
<feature type="compositionally biased region" description="Low complexity" evidence="1">
    <location>
        <begin position="166"/>
        <end position="181"/>
    </location>
</feature>
<organism evidence="2 3">
    <name type="scientific">Cryptococcus amylolentus CBS 6273</name>
    <dbReference type="NCBI Taxonomy" id="1296118"/>
    <lineage>
        <taxon>Eukaryota</taxon>
        <taxon>Fungi</taxon>
        <taxon>Dikarya</taxon>
        <taxon>Basidiomycota</taxon>
        <taxon>Agaricomycotina</taxon>
        <taxon>Tremellomycetes</taxon>
        <taxon>Tremellales</taxon>
        <taxon>Cryptococcaceae</taxon>
        <taxon>Cryptococcus</taxon>
    </lineage>
</organism>
<protein>
    <submittedName>
        <fullName evidence="2">Uncharacterized protein</fullName>
    </submittedName>
</protein>
<feature type="region of interest" description="Disordered" evidence="1">
    <location>
        <begin position="571"/>
        <end position="642"/>
    </location>
</feature>
<gene>
    <name evidence="2" type="ORF">I350_06842</name>
</gene>
<feature type="region of interest" description="Disordered" evidence="1">
    <location>
        <begin position="1114"/>
        <end position="1191"/>
    </location>
</feature>
<comment type="caution">
    <text evidence="2">The sequence shown here is derived from an EMBL/GenBank/DDBJ whole genome shotgun (WGS) entry which is preliminary data.</text>
</comment>
<dbReference type="OrthoDB" id="2386201at2759"/>
<dbReference type="GO" id="GO:0005634">
    <property type="term" value="C:nucleus"/>
    <property type="evidence" value="ECO:0007669"/>
    <property type="project" value="InterPro"/>
</dbReference>
<feature type="compositionally biased region" description="Polar residues" evidence="1">
    <location>
        <begin position="335"/>
        <end position="350"/>
    </location>
</feature>
<feature type="compositionally biased region" description="Basic and acidic residues" evidence="1">
    <location>
        <begin position="76"/>
        <end position="89"/>
    </location>
</feature>
<evidence type="ECO:0000256" key="1">
    <source>
        <dbReference type="SAM" id="MobiDB-lite"/>
    </source>
</evidence>
<feature type="compositionally biased region" description="Low complexity" evidence="1">
    <location>
        <begin position="39"/>
        <end position="48"/>
    </location>
</feature>
<dbReference type="Pfam" id="PF09462">
    <property type="entry name" value="Mus7"/>
    <property type="match status" value="1"/>
</dbReference>
<dbReference type="GO" id="GO:0031297">
    <property type="term" value="P:replication fork processing"/>
    <property type="evidence" value="ECO:0007669"/>
    <property type="project" value="InterPro"/>
</dbReference>
<feature type="compositionally biased region" description="Basic and acidic residues" evidence="1">
    <location>
        <begin position="362"/>
        <end position="400"/>
    </location>
</feature>
<feature type="compositionally biased region" description="Basic and acidic residues" evidence="1">
    <location>
        <begin position="766"/>
        <end position="777"/>
    </location>
</feature>
<sequence>MPHSRPSSSPSIPSSTPFPLATQRLRRTRQSIAADAHVASSSPAGRATRSGRRRPRDELEEEDVVPPSDDDEYEEWRDGRAAKKAREDSVGALSPTPHVNRHRQLAQTKSLPTCPQPKKPDKDSTVSQSSRTVRALTATKQAVRVTPSRPRVYINLFSPDRPPSPSEWGPSSPSSGETTPTLRLNLAESDTFGRNPVNRPPTEPPAPVAMAEAWDGDDDELDLLPTRPKRPNINRGRPSLPDRIEELEAKSPAILASDNRLSPEVSARYTKETAEEEGISPARFTGTFGRRSESPRVDALGVLRNGAGETMIPAPFQNVMSQTSVDDHQSLLGNQKDISLGKTPSTAARHSQSPRSAASPGRSREDAVGMRALGEKTMESHSSRRLSPGRDDTLSEEPKKQAIAPVTPSPVEQDESQLTPLTPSQPKSQHSLPVHSAQVLDYDPPFQDCPSPSPVGSPLQERQVVPSYRVHTPDLLQSQSQVHSPPPILRGSSPEADLNTLLGEIAARPMPARVPTPDPTPGPASAPVDAALQQFRTARTFRTRTNVQLHPYTKERQIYEAMLRKGGIRAKQDLQRAQAENRRREEQASRVDKDDALVSQGSEPSVSESDEAEDAIDNGTGERIVIGPGASPSRPLRPGRAPLPLVDADLDEYLMTFGVVPDVDDMDETTSRKLQSIARQRIRKAKDDEKKRRQEERLNRRFQKTLKELSLKESREKRRLERLREEEMRLKKQQVREERSRRLQQELETKRIATEQKRKERKEKRRREEEIDGDTERFLNGLRGDSVEGAGEDGDADSEDARRDEEFELFMEGLRGGDEAEVVSKTKRAKASKNSTNKRTPGGIKTYGHRDKRPTRIPSSSDFDDIALEAGPLHVPRPHRSHSPYRSPSPPVSYRSNQIDFDMDAQGYDSDHGPDLPALPPSYSPGPGFAETFRQFSHISPPRRPALGGDSPVDDAKDDSEVEGSDGSDSEEVSHDDPRRRIAGRMMPARMLRQLEQEAAQKEREKQERKRRDLREREIREADGTLSVGPGRAVVRRQKGQEAFDDIAELFSQEHESDGDGQPSNRPTGDSGDEGRPILVYDSDSSQAYEDNAAEQPLARLHRGDFAGIVAGRSRVKAAAQKAGKRKADGRRSKAPERPAIGLVRQKGDNNADRGDRRSKEPRQTRLDFPSVGEAEARSRNKRKRRNQRPAIRLDDDVIFAADDFAFDSGNDDPTPTSPHPTRVARATERVNPTTSNVSNTAAPSLDVGIGKARSWANFDRFSTDFGISPLPAGLFCDPESIPGSGRLASLVTFLRRSGNQTGVMPGTVKEFGIELAADMSPAAVQEVIDIVFDATHRQLLALANRSTSTEVPLGPLIFLSSYVSAHEQDSELVSLRESLLRCVEEMLAKLDGVDIAQSSNNQLAKGSLLNTQWALFELVCRACAGTAESTVNATLVQECTFALLRQLLLNGFDLTIRPLKAIMAGESDSPEIKDATITLWISILHSTSAWDSCAQSSQDTLFLGAFNRAIDIVFPLDRTGPIAAERIWYLVFGLCALSQFNEKGEINETFNAVPRWTLVKRAVSLIKVVFDEDAEKRAHPQTLRGRDRYIKAMMARCVKLSAVWKWYFERDSFSLVNRDLGNIFKDRQYRNLPTEPPVDYPEFITHYDMSLSASEDTRHETAFDLYLRLVCVAASDIISGAESLAEAQRAEKDVQRLAMSTIPISSVKFNRILPPGPRELAQLTNRYSTMIAACYFSPSLLRYLLANSKNWSPFAQADYESREVCIRGLMYLAVACRHHDQPLDPVVERLAEILQILQEELEGHAKGILPPQAAKKPEIKNTMVLIVVCFREMIKHHSFDVEEQSKPVYPDPSLLHESWTLRIFDLDLANDLKCGFEVISTIQAFLDARAKVLPDSVRRRRAAKESVQQQDSFDEFGSMGIDFTAADVLALGGEEAEPDPNEESDRKFVEIIENVISPKIYQLLSDMLPFVVDGEIDKHWPEERQLFIGKLTKCWSDCAAVLVVEHVKLDWNTFISSHGRQSWTRLGDEQGRVQVGLHFMLNVLELDPSSFTEHGDDFVALLYQSIGTDKLTIEHKYAGTILNLARASEHLLLIDVCTNNTLDKNPDRTEFMENRGQILQTLFMTCSNLLASSHTPASTKAFIYRCINTFVSSLVSYDKSINDNKVLHKESYRAFLDTTLSDLQRCAGTYFHPMSVPGLKYFPKP</sequence>
<feature type="compositionally biased region" description="Pro residues" evidence="1">
    <location>
        <begin position="198"/>
        <end position="207"/>
    </location>
</feature>
<feature type="compositionally biased region" description="Acidic residues" evidence="1">
    <location>
        <begin position="58"/>
        <end position="75"/>
    </location>
</feature>
<feature type="compositionally biased region" description="Polar residues" evidence="1">
    <location>
        <begin position="416"/>
        <end position="431"/>
    </location>
</feature>
<name>A0A1E3JHU3_9TREE</name>
<dbReference type="PANTHER" id="PTHR28122:SF1">
    <property type="entry name" value="E3 UBIQUITIN-PROTEIN LIGASE SUBSTRATE RECEPTOR MMS22"/>
    <property type="match status" value="1"/>
</dbReference>
<evidence type="ECO:0000313" key="2">
    <source>
        <dbReference type="EMBL" id="ODO00216.1"/>
    </source>
</evidence>
<proteinExistence type="predicted"/>
<feature type="compositionally biased region" description="Basic and acidic residues" evidence="1">
    <location>
        <begin position="1146"/>
        <end position="1166"/>
    </location>
</feature>
<feature type="compositionally biased region" description="Basic and acidic residues" evidence="1">
    <location>
        <begin position="815"/>
        <end position="824"/>
    </location>
</feature>
<dbReference type="EMBL" id="MEKH01000011">
    <property type="protein sequence ID" value="ODO00216.1"/>
    <property type="molecule type" value="Genomic_DNA"/>
</dbReference>
<feature type="compositionally biased region" description="Basic and acidic residues" evidence="1">
    <location>
        <begin position="717"/>
        <end position="758"/>
    </location>
</feature>
<feature type="region of interest" description="Disordered" evidence="1">
    <location>
        <begin position="335"/>
        <end position="460"/>
    </location>
</feature>
<dbReference type="GO" id="GO:0035361">
    <property type="term" value="C:Cul8-RING ubiquitin ligase complex"/>
    <property type="evidence" value="ECO:0007669"/>
    <property type="project" value="TreeGrafter"/>
</dbReference>
<feature type="compositionally biased region" description="Low complexity" evidence="1">
    <location>
        <begin position="1"/>
        <end position="19"/>
    </location>
</feature>
<feature type="compositionally biased region" description="Basic and acidic residues" evidence="1">
    <location>
        <begin position="993"/>
        <end position="1023"/>
    </location>
</feature>
<feature type="compositionally biased region" description="Basic and acidic residues" evidence="1">
    <location>
        <begin position="571"/>
        <end position="596"/>
    </location>
</feature>
<feature type="compositionally biased region" description="Basic and acidic residues" evidence="1">
    <location>
        <begin position="685"/>
        <end position="701"/>
    </location>
</feature>
<feature type="region of interest" description="Disordered" evidence="1">
    <location>
        <begin position="1"/>
        <end position="294"/>
    </location>
</feature>
<feature type="compositionally biased region" description="Acidic residues" evidence="1">
    <location>
        <begin position="952"/>
        <end position="971"/>
    </location>
</feature>
<accession>A0A1E3JHU3</accession>
<feature type="region of interest" description="Disordered" evidence="1">
    <location>
        <begin position="668"/>
        <end position="701"/>
    </location>
</feature>
<feature type="compositionally biased region" description="Low complexity" evidence="1">
    <location>
        <begin position="351"/>
        <end position="361"/>
    </location>
</feature>
<reference evidence="2 3" key="1">
    <citation type="submission" date="2016-06" db="EMBL/GenBank/DDBJ databases">
        <title>Evolution of pathogenesis and genome organization in the Tremellales.</title>
        <authorList>
            <person name="Cuomo C."/>
            <person name="Litvintseva A."/>
            <person name="Heitman J."/>
            <person name="Chen Y."/>
            <person name="Sun S."/>
            <person name="Springer D."/>
            <person name="Dromer F."/>
            <person name="Young S."/>
            <person name="Zeng Q."/>
            <person name="Chapman S."/>
            <person name="Gujja S."/>
            <person name="Saif S."/>
            <person name="Birren B."/>
        </authorList>
    </citation>
    <scope>NUCLEOTIDE SEQUENCE [LARGE SCALE GENOMIC DNA]</scope>
    <source>
        <strain evidence="2 3">CBS 6273</strain>
    </source>
</reference>
<feature type="compositionally biased region" description="Basic and acidic residues" evidence="1">
    <location>
        <begin position="1126"/>
        <end position="1137"/>
    </location>
</feature>